<evidence type="ECO:0000313" key="2">
    <source>
        <dbReference type="EMBL" id="CAD2157123.1"/>
    </source>
</evidence>
<reference evidence="2 3" key="1">
    <citation type="submission" date="2020-08" db="EMBL/GenBank/DDBJ databases">
        <authorList>
            <person name="Koutsovoulos G."/>
            <person name="Danchin GJ E."/>
        </authorList>
    </citation>
    <scope>NUCLEOTIDE SEQUENCE [LARGE SCALE GENOMIC DNA]</scope>
</reference>
<sequence>MGDGIEPSRNEPRPKHNRLCQPNPTRCRVIYFHLYSLCKCGLIKNTVENQ</sequence>
<feature type="compositionally biased region" description="Basic and acidic residues" evidence="1">
    <location>
        <begin position="1"/>
        <end position="14"/>
    </location>
</feature>
<accession>A0A6V7UHU7</accession>
<comment type="caution">
    <text evidence="2">The sequence shown here is derived from an EMBL/GenBank/DDBJ whole genome shotgun (WGS) entry which is preliminary data.</text>
</comment>
<dbReference type="EMBL" id="CAJEWN010000064">
    <property type="protein sequence ID" value="CAD2157123.1"/>
    <property type="molecule type" value="Genomic_DNA"/>
</dbReference>
<protein>
    <submittedName>
        <fullName evidence="2">Uncharacterized protein</fullName>
    </submittedName>
</protein>
<evidence type="ECO:0000256" key="1">
    <source>
        <dbReference type="SAM" id="MobiDB-lite"/>
    </source>
</evidence>
<organism evidence="2 3">
    <name type="scientific">Meloidogyne enterolobii</name>
    <name type="common">Root-knot nematode worm</name>
    <name type="synonym">Meloidogyne mayaguensis</name>
    <dbReference type="NCBI Taxonomy" id="390850"/>
    <lineage>
        <taxon>Eukaryota</taxon>
        <taxon>Metazoa</taxon>
        <taxon>Ecdysozoa</taxon>
        <taxon>Nematoda</taxon>
        <taxon>Chromadorea</taxon>
        <taxon>Rhabditida</taxon>
        <taxon>Tylenchina</taxon>
        <taxon>Tylenchomorpha</taxon>
        <taxon>Tylenchoidea</taxon>
        <taxon>Meloidogynidae</taxon>
        <taxon>Meloidogyninae</taxon>
        <taxon>Meloidogyne</taxon>
    </lineage>
</organism>
<gene>
    <name evidence="2" type="ORF">MENT_LOCUS12512</name>
</gene>
<feature type="region of interest" description="Disordered" evidence="1">
    <location>
        <begin position="1"/>
        <end position="22"/>
    </location>
</feature>
<name>A0A6V7UHU7_MELEN</name>
<proteinExistence type="predicted"/>
<dbReference type="Proteomes" id="UP000580250">
    <property type="component" value="Unassembled WGS sequence"/>
</dbReference>
<evidence type="ECO:0000313" key="3">
    <source>
        <dbReference type="Proteomes" id="UP000580250"/>
    </source>
</evidence>
<dbReference type="AlphaFoldDB" id="A0A6V7UHU7"/>